<gene>
    <name evidence="2" type="ORF">GQF01_33105</name>
</gene>
<sequence>MKRIAEGRTAEIFQQSHESVIKLYRSGFPKEAISYEYEITKRVASLGIPVPQVYGLVEIEERVGIIFEYLDGKPLLQKMVEHPLELDDFAVMLADIHVMLHRFEVPADEGVNHFRKQKEVLASNIHQVDQLSPDEKNAILQYLEELPNGNRVCHGDFHPDNVLIGEKRWILDWTDGMIGNPAGDVARTLLLLRYGTLPDAAPDHVKEQLEGVRKQMGDVYINHYLTQSHLRFDEIDQWLMPIAAARLKDWIPEEEKDQLRSVIRERFYRKN</sequence>
<dbReference type="AlphaFoldDB" id="A0A6L8VBB7"/>
<reference evidence="2 3" key="1">
    <citation type="submission" date="2019-12" db="EMBL/GenBank/DDBJ databases">
        <title>Paenibacillus sp. nov. sp. isolated from soil.</title>
        <authorList>
            <person name="Kim J."/>
            <person name="Jeong S.E."/>
            <person name="Jung H.S."/>
            <person name="Jeon C.O."/>
        </authorList>
    </citation>
    <scope>NUCLEOTIDE SEQUENCE [LARGE SCALE GENOMIC DNA]</scope>
    <source>
        <strain evidence="2 3">5J-6</strain>
    </source>
</reference>
<feature type="domain" description="Aminoglycoside phosphotransferase" evidence="1">
    <location>
        <begin position="2"/>
        <end position="195"/>
    </location>
</feature>
<keyword evidence="3" id="KW-1185">Reference proteome</keyword>
<accession>A0A6L8VBB7</accession>
<dbReference type="SUPFAM" id="SSF56112">
    <property type="entry name" value="Protein kinase-like (PK-like)"/>
    <property type="match status" value="1"/>
</dbReference>
<dbReference type="InterPro" id="IPR051678">
    <property type="entry name" value="AGP_Transferase"/>
</dbReference>
<protein>
    <submittedName>
        <fullName evidence="2">Phosphotransferase</fullName>
    </submittedName>
</protein>
<keyword evidence="2" id="KW-0808">Transferase</keyword>
<organism evidence="2 3">
    <name type="scientific">Paenibacillus silvestris</name>
    <dbReference type="NCBI Taxonomy" id="2606219"/>
    <lineage>
        <taxon>Bacteria</taxon>
        <taxon>Bacillati</taxon>
        <taxon>Bacillota</taxon>
        <taxon>Bacilli</taxon>
        <taxon>Bacillales</taxon>
        <taxon>Paenibacillaceae</taxon>
        <taxon>Paenibacillus</taxon>
    </lineage>
</organism>
<dbReference type="RefSeq" id="WP_161411490.1">
    <property type="nucleotide sequence ID" value="NZ_WTUZ01000040.1"/>
</dbReference>
<dbReference type="GO" id="GO:0016740">
    <property type="term" value="F:transferase activity"/>
    <property type="evidence" value="ECO:0007669"/>
    <property type="project" value="UniProtKB-KW"/>
</dbReference>
<dbReference type="PANTHER" id="PTHR21310">
    <property type="entry name" value="AMINOGLYCOSIDE PHOSPHOTRANSFERASE-RELATED-RELATED"/>
    <property type="match status" value="1"/>
</dbReference>
<dbReference type="EMBL" id="WTUZ01000040">
    <property type="protein sequence ID" value="MZQ86961.1"/>
    <property type="molecule type" value="Genomic_DNA"/>
</dbReference>
<evidence type="ECO:0000313" key="2">
    <source>
        <dbReference type="EMBL" id="MZQ86961.1"/>
    </source>
</evidence>
<dbReference type="InterPro" id="IPR002575">
    <property type="entry name" value="Aminoglycoside_PTrfase"/>
</dbReference>
<proteinExistence type="predicted"/>
<dbReference type="InterPro" id="IPR011009">
    <property type="entry name" value="Kinase-like_dom_sf"/>
</dbReference>
<name>A0A6L8VBB7_9BACL</name>
<dbReference type="Proteomes" id="UP000481087">
    <property type="component" value="Unassembled WGS sequence"/>
</dbReference>
<evidence type="ECO:0000313" key="3">
    <source>
        <dbReference type="Proteomes" id="UP000481087"/>
    </source>
</evidence>
<dbReference type="Gene3D" id="3.90.1200.10">
    <property type="match status" value="1"/>
</dbReference>
<comment type="caution">
    <text evidence="2">The sequence shown here is derived from an EMBL/GenBank/DDBJ whole genome shotgun (WGS) entry which is preliminary data.</text>
</comment>
<dbReference type="Pfam" id="PF01636">
    <property type="entry name" value="APH"/>
    <property type="match status" value="1"/>
</dbReference>
<evidence type="ECO:0000259" key="1">
    <source>
        <dbReference type="Pfam" id="PF01636"/>
    </source>
</evidence>